<comment type="similarity">
    <text evidence="2">Belongs to the Orn/Lys/Arg decarboxylase class-I family.</text>
</comment>
<dbReference type="Pfam" id="PF01276">
    <property type="entry name" value="OKR_DC_1"/>
    <property type="match status" value="1"/>
</dbReference>
<comment type="cofactor">
    <cofactor evidence="1">
        <name>pyridoxal 5'-phosphate</name>
        <dbReference type="ChEBI" id="CHEBI:597326"/>
    </cofactor>
</comment>
<dbReference type="InterPro" id="IPR008286">
    <property type="entry name" value="Prn/Lys/Arg_de-COase_C"/>
</dbReference>
<dbReference type="InterPro" id="IPR052357">
    <property type="entry name" value="Orn_Lys_Arg_decarboxylase-I"/>
</dbReference>
<feature type="domain" description="Orn/Lys/Arg decarboxylases family 1 pyridoxal-P attachment site" evidence="6">
    <location>
        <begin position="9"/>
        <end position="337"/>
    </location>
</feature>
<dbReference type="InterPro" id="IPR015424">
    <property type="entry name" value="PyrdxlP-dep_Trfase"/>
</dbReference>
<evidence type="ECO:0000313" key="8">
    <source>
        <dbReference type="EMBL" id="TJY38598.1"/>
    </source>
</evidence>
<dbReference type="InterPro" id="IPR000310">
    <property type="entry name" value="Orn/Lys/Arg_deCO2ase_major_dom"/>
</dbReference>
<evidence type="ECO:0000259" key="6">
    <source>
        <dbReference type="Pfam" id="PF01276"/>
    </source>
</evidence>
<dbReference type="RefSeq" id="WP_136779670.1">
    <property type="nucleotide sequence ID" value="NZ_SUPK01000013.1"/>
</dbReference>
<dbReference type="AlphaFoldDB" id="A0A4U0F361"/>
<dbReference type="Pfam" id="PF03711">
    <property type="entry name" value="OKR_DC_1_C"/>
    <property type="match status" value="1"/>
</dbReference>
<dbReference type="EMBL" id="SUPK01000013">
    <property type="protein sequence ID" value="TJY38598.1"/>
    <property type="molecule type" value="Genomic_DNA"/>
</dbReference>
<keyword evidence="4" id="KW-0663">Pyridoxal phosphate</keyword>
<sequence length="489" mass="53182">MSLEPQRAPLYEMLETHAGLGTAPFHVPGHKQRSTWQHPQADHRYEALLPLDVTELPDTDDLHHSYGAIIEAERLAAQCFGAEETRFLIGGSTAGNLAMILGVSSPGDLLIVQRNVHRSIVHGLMIAGIKAVFLQPKIEPHTGLALIPDIAAVEEAVARYPEARGLLLSTPNYYGRSAEIRTIVRLCHGAGIPVLVDEAHGPHFGLHPSFPCSALQSGADVVVQSAHKMLTAMTMGAMLHFQGSLVDREPIRAALRMVQSSSPSFPILASLDLARRQVHMQGSAAFEPALEAVKYVRDNLPDTAFRALGNIGATPIEVTQDPLKLVLYDPSGQWSGFRIREELASRGCVAEMADTRYAVLAFGAGSRPEDGRALIRALMEMTETYAETGHSETKAPFPDLHLSETAYAISEPVVFRRSLPPTARVRLDESVGRTAGEWVVPYPPGIPELFPGEPITEAALSRIRSWRDQAASIQGPEDPALGFIRVLQK</sequence>
<gene>
    <name evidence="8" type="ORF">E5161_20115</name>
</gene>
<keyword evidence="3" id="KW-0210">Decarboxylase</keyword>
<organism evidence="8 9">
    <name type="scientific">Cohnella pontilimi</name>
    <dbReference type="NCBI Taxonomy" id="2564100"/>
    <lineage>
        <taxon>Bacteria</taxon>
        <taxon>Bacillati</taxon>
        <taxon>Bacillota</taxon>
        <taxon>Bacilli</taxon>
        <taxon>Bacillales</taxon>
        <taxon>Paenibacillaceae</taxon>
        <taxon>Cohnella</taxon>
    </lineage>
</organism>
<keyword evidence="9" id="KW-1185">Reference proteome</keyword>
<evidence type="ECO:0000256" key="2">
    <source>
        <dbReference type="ARBA" id="ARBA00010671"/>
    </source>
</evidence>
<dbReference type="PANTHER" id="PTHR43277:SF3">
    <property type="entry name" value="DECARBOXYLASE, PUTATIVE-RELATED"/>
    <property type="match status" value="1"/>
</dbReference>
<dbReference type="GO" id="GO:0016831">
    <property type="term" value="F:carboxy-lyase activity"/>
    <property type="evidence" value="ECO:0007669"/>
    <property type="project" value="UniProtKB-KW"/>
</dbReference>
<dbReference type="Proteomes" id="UP000309673">
    <property type="component" value="Unassembled WGS sequence"/>
</dbReference>
<evidence type="ECO:0000313" key="9">
    <source>
        <dbReference type="Proteomes" id="UP000309673"/>
    </source>
</evidence>
<dbReference type="Gene3D" id="3.40.640.10">
    <property type="entry name" value="Type I PLP-dependent aspartate aminotransferase-like (Major domain)"/>
    <property type="match status" value="1"/>
</dbReference>
<evidence type="ECO:0000256" key="4">
    <source>
        <dbReference type="ARBA" id="ARBA00022898"/>
    </source>
</evidence>
<evidence type="ECO:0000259" key="7">
    <source>
        <dbReference type="Pfam" id="PF03711"/>
    </source>
</evidence>
<dbReference type="PANTHER" id="PTHR43277">
    <property type="entry name" value="ARGININE DECARBOXYLASE"/>
    <property type="match status" value="1"/>
</dbReference>
<keyword evidence="5" id="KW-0456">Lyase</keyword>
<keyword evidence="8" id="KW-0808">Transferase</keyword>
<protein>
    <submittedName>
        <fullName evidence="8">Aminotransferase class I/II-fold pyridoxal phosphate-dependent enzyme</fullName>
    </submittedName>
</protein>
<proteinExistence type="inferred from homology"/>
<dbReference type="OrthoDB" id="9815233at2"/>
<dbReference type="GO" id="GO:0008483">
    <property type="term" value="F:transaminase activity"/>
    <property type="evidence" value="ECO:0007669"/>
    <property type="project" value="UniProtKB-KW"/>
</dbReference>
<dbReference type="Gene3D" id="3.90.105.10">
    <property type="entry name" value="Molybdopterin biosynthesis moea protein, domain 2"/>
    <property type="match status" value="1"/>
</dbReference>
<dbReference type="SUPFAM" id="SSF53383">
    <property type="entry name" value="PLP-dependent transferases"/>
    <property type="match status" value="1"/>
</dbReference>
<evidence type="ECO:0000256" key="1">
    <source>
        <dbReference type="ARBA" id="ARBA00001933"/>
    </source>
</evidence>
<keyword evidence="8" id="KW-0032">Aminotransferase</keyword>
<feature type="domain" description="Orn/Lys/Arg decarboxylase C-terminal" evidence="7">
    <location>
        <begin position="422"/>
        <end position="459"/>
    </location>
</feature>
<reference evidence="8 9" key="1">
    <citation type="submission" date="2019-04" db="EMBL/GenBank/DDBJ databases">
        <title>Cohnella sp. nov., isolated from soil.</title>
        <authorList>
            <person name="Kim W."/>
        </authorList>
    </citation>
    <scope>NUCLEOTIDE SEQUENCE [LARGE SCALE GENOMIC DNA]</scope>
    <source>
        <strain evidence="8 9">CAU 1483</strain>
    </source>
</reference>
<evidence type="ECO:0000256" key="3">
    <source>
        <dbReference type="ARBA" id="ARBA00022793"/>
    </source>
</evidence>
<name>A0A4U0F361_9BACL</name>
<evidence type="ECO:0000256" key="5">
    <source>
        <dbReference type="ARBA" id="ARBA00023239"/>
    </source>
</evidence>
<dbReference type="InterPro" id="IPR015421">
    <property type="entry name" value="PyrdxlP-dep_Trfase_major"/>
</dbReference>
<comment type="caution">
    <text evidence="8">The sequence shown here is derived from an EMBL/GenBank/DDBJ whole genome shotgun (WGS) entry which is preliminary data.</text>
</comment>
<accession>A0A4U0F361</accession>